<dbReference type="EMBL" id="CP001340">
    <property type="protein sequence ID" value="ACL95581.1"/>
    <property type="molecule type" value="Genomic_DNA"/>
</dbReference>
<name>A0A0H3C9U2_CAUVN</name>
<gene>
    <name evidence="1" type="ordered locus">CCNA_02116</name>
</gene>
<keyword evidence="2" id="KW-1185">Reference proteome</keyword>
<evidence type="ECO:0008006" key="3">
    <source>
        <dbReference type="Google" id="ProtNLM"/>
    </source>
</evidence>
<dbReference type="Gene3D" id="3.40.50.300">
    <property type="entry name" value="P-loop containing nucleotide triphosphate hydrolases"/>
    <property type="match status" value="1"/>
</dbReference>
<proteinExistence type="predicted"/>
<protein>
    <recommendedName>
        <fullName evidence="3">Sulfotransferase family protein</fullName>
    </recommendedName>
</protein>
<dbReference type="Proteomes" id="UP000001364">
    <property type="component" value="Chromosome"/>
</dbReference>
<evidence type="ECO:0000313" key="1">
    <source>
        <dbReference type="EMBL" id="ACL95581.1"/>
    </source>
</evidence>
<organism evidence="1 2">
    <name type="scientific">Caulobacter vibrioides (strain NA1000 / CB15N)</name>
    <name type="common">Caulobacter crescentus</name>
    <dbReference type="NCBI Taxonomy" id="565050"/>
    <lineage>
        <taxon>Bacteria</taxon>
        <taxon>Pseudomonadati</taxon>
        <taxon>Pseudomonadota</taxon>
        <taxon>Alphaproteobacteria</taxon>
        <taxon>Caulobacterales</taxon>
        <taxon>Caulobacteraceae</taxon>
        <taxon>Caulobacter</taxon>
    </lineage>
</organism>
<accession>A0A0H3C9U2</accession>
<dbReference type="KEGG" id="ccs:CCNA_02116"/>
<dbReference type="HOGENOM" id="CLU_1048422_0_0_5"/>
<dbReference type="OrthoDB" id="7187300at2"/>
<dbReference type="RefSeq" id="WP_010919902.1">
    <property type="nucleotide sequence ID" value="NC_011916.1"/>
</dbReference>
<dbReference type="GeneID" id="7330422"/>
<evidence type="ECO:0000313" key="2">
    <source>
        <dbReference type="Proteomes" id="UP000001364"/>
    </source>
</evidence>
<dbReference type="InterPro" id="IPR027417">
    <property type="entry name" value="P-loop_NTPase"/>
</dbReference>
<dbReference type="RefSeq" id="YP_002517489.1">
    <property type="nucleotide sequence ID" value="NC_011916.1"/>
</dbReference>
<reference evidence="1 2" key="1">
    <citation type="journal article" date="2010" name="J. Bacteriol.">
        <title>The genetic basis of laboratory adaptation in Caulobacter crescentus.</title>
        <authorList>
            <person name="Marks M.E."/>
            <person name="Castro-Rojas C.M."/>
            <person name="Teiling C."/>
            <person name="Du L."/>
            <person name="Kapatral V."/>
            <person name="Walunas T.L."/>
            <person name="Crosson S."/>
        </authorList>
    </citation>
    <scope>NUCLEOTIDE SEQUENCE [LARGE SCALE GENOMIC DNA]</scope>
    <source>
        <strain evidence="2">NA1000 / CB15N</strain>
    </source>
</reference>
<dbReference type="AlphaFoldDB" id="A0A0H3C9U2"/>
<sequence>MNARKGGVDRSRAEAGMADTLFFFHNPKAGGTSVEDALRSLFPDERCCPRIENDATEHAQRAGRYAGFRGYDFYAGHYGFDIYQAVGSGMAAATNFRWPIDRIVSVYRYFHHIVELSDSQVRDPRFRAVRLAKTLCMDDFVTCDDPAVQLHTHDHHFRQLTGSGWSMANEQDLSAAIRLINQMVWFYVCEHPHESLAWAEEAFCRALPEIPRLNITRPDSASETGLSARACRQLILQNERDIVLYQYALERLIAQVTHEPSRLVA</sequence>